<evidence type="ECO:0000256" key="11">
    <source>
        <dbReference type="PIRSR" id="PIRSR018427-1"/>
    </source>
</evidence>
<dbReference type="InterPro" id="IPR015797">
    <property type="entry name" value="NUDIX_hydrolase-like_dom_sf"/>
</dbReference>
<dbReference type="GO" id="GO:0050992">
    <property type="term" value="P:dimethylallyl diphosphate biosynthetic process"/>
    <property type="evidence" value="ECO:0007669"/>
    <property type="project" value="UniProtKB-UniRule"/>
</dbReference>
<feature type="region of interest" description="Disordered" evidence="12">
    <location>
        <begin position="170"/>
        <end position="189"/>
    </location>
</feature>
<dbReference type="Proteomes" id="UP001213504">
    <property type="component" value="Chromosome"/>
</dbReference>
<dbReference type="PANTHER" id="PTHR10885:SF0">
    <property type="entry name" value="ISOPENTENYL-DIPHOSPHATE DELTA-ISOMERASE"/>
    <property type="match status" value="1"/>
</dbReference>
<evidence type="ECO:0000256" key="1">
    <source>
        <dbReference type="ARBA" id="ARBA00004826"/>
    </source>
</evidence>
<dbReference type="EMBL" id="JAKJLQ010000006">
    <property type="protein sequence ID" value="MDF6101489.1"/>
    <property type="molecule type" value="Genomic_DNA"/>
</dbReference>
<dbReference type="EC" id="5.3.3.2" evidence="3 10"/>
<feature type="binding site" evidence="10">
    <location>
        <position position="25"/>
    </location>
    <ligand>
        <name>Mn(2+)</name>
        <dbReference type="ChEBI" id="CHEBI:29035"/>
    </ligand>
</feature>
<keyword evidence="6 10" id="KW-0460">Magnesium</keyword>
<dbReference type="HAMAP" id="MF_00202">
    <property type="entry name" value="Idi"/>
    <property type="match status" value="1"/>
</dbReference>
<evidence type="ECO:0000256" key="8">
    <source>
        <dbReference type="ARBA" id="ARBA00023229"/>
    </source>
</evidence>
<evidence type="ECO:0000313" key="14">
    <source>
        <dbReference type="EMBL" id="MDF6101489.1"/>
    </source>
</evidence>
<protein>
    <recommendedName>
        <fullName evidence="3 10">Isopentenyl-diphosphate Delta-isomerase</fullName>
        <shortName evidence="10">IPP isomerase</shortName>
        <ecNumber evidence="3 10">5.3.3.2</ecNumber>
    </recommendedName>
    <alternativeName>
        <fullName evidence="10">IPP:DMAPP isomerase</fullName>
    </alternativeName>
    <alternativeName>
        <fullName evidence="10">Isopentenyl pyrophosphate isomerase</fullName>
    </alternativeName>
</protein>
<comment type="cofactor">
    <cofactor evidence="10">
        <name>Mg(2+)</name>
        <dbReference type="ChEBI" id="CHEBI:18420"/>
    </cofactor>
    <text evidence="10">Binds 1 Mg(2+) ion per subunit. The magnesium ion binds only when substrate is bound.</text>
</comment>
<dbReference type="GO" id="GO:0005737">
    <property type="term" value="C:cytoplasm"/>
    <property type="evidence" value="ECO:0007669"/>
    <property type="project" value="UniProtKB-SubCell"/>
</dbReference>
<dbReference type="GO" id="GO:0008299">
    <property type="term" value="P:isoprenoid biosynthetic process"/>
    <property type="evidence" value="ECO:0007669"/>
    <property type="project" value="UniProtKB-UniRule"/>
</dbReference>
<sequence length="189" mass="20869">MTNDSVVLADADGRPCGTADREGVHGPDTPLHFAFSCHLVVDGRILMTRRALSKRSWPGVWTNSFCGHPRPGEDVVDAVHRYARRELGIEVADVRCILPDFRYRAVDASGIVENEICPVFVARPLGTLRPDPDEVAEHAWADVADVWSLVANTPWAVSPWFVEQVQQLPSDDPGSVYDTHPVMSRVSNS</sequence>
<keyword evidence="4 10" id="KW-0963">Cytoplasm</keyword>
<dbReference type="PANTHER" id="PTHR10885">
    <property type="entry name" value="ISOPENTENYL-DIPHOSPHATE DELTA-ISOMERASE"/>
    <property type="match status" value="1"/>
</dbReference>
<evidence type="ECO:0000256" key="10">
    <source>
        <dbReference type="HAMAP-Rule" id="MF_00202"/>
    </source>
</evidence>
<evidence type="ECO:0000313" key="16">
    <source>
        <dbReference type="Proteomes" id="UP001152308"/>
    </source>
</evidence>
<feature type="binding site" evidence="10">
    <location>
        <position position="68"/>
    </location>
    <ligand>
        <name>Mn(2+)</name>
        <dbReference type="ChEBI" id="CHEBI:29035"/>
    </ligand>
</feature>
<feature type="binding site" evidence="10">
    <location>
        <position position="86"/>
    </location>
    <ligand>
        <name>Mg(2+)</name>
        <dbReference type="ChEBI" id="CHEBI:18420"/>
    </ligand>
</feature>
<evidence type="ECO:0000259" key="13">
    <source>
        <dbReference type="PROSITE" id="PS51462"/>
    </source>
</evidence>
<proteinExistence type="inferred from homology"/>
<dbReference type="AlphaFoldDB" id="A0AAX3T674"/>
<evidence type="ECO:0000256" key="5">
    <source>
        <dbReference type="ARBA" id="ARBA00022723"/>
    </source>
</evidence>
<evidence type="ECO:0000256" key="6">
    <source>
        <dbReference type="ARBA" id="ARBA00022842"/>
    </source>
</evidence>
<dbReference type="Gene3D" id="3.90.79.10">
    <property type="entry name" value="Nucleoside Triphosphate Pyrophosphohydrolase"/>
    <property type="match status" value="1"/>
</dbReference>
<comment type="subcellular location">
    <subcellularLocation>
        <location evidence="10">Cytoplasm</location>
    </subcellularLocation>
</comment>
<comment type="similarity">
    <text evidence="2 10">Belongs to the IPP isomerase type 1 family.</text>
</comment>
<dbReference type="InterPro" id="IPR056375">
    <property type="entry name" value="Idi_bact"/>
</dbReference>
<gene>
    <name evidence="10 15" type="primary">idi</name>
    <name evidence="14" type="ORF">L2299_10530</name>
    <name evidence="15" type="ORF">P9A14_21630</name>
</gene>
<reference evidence="14" key="1">
    <citation type="journal article" date="2022" name="Data Brief">
        <title>Draft genome sequence data of Gordonia hongkongensis strain EUFUS-Z928 isolated from the octocoral Eunicea fusca.</title>
        <authorList>
            <person name="Sanchez-Suarez J."/>
            <person name="Diaz L."/>
            <person name="Melo-Bolivar J."/>
            <person name="Villamil L."/>
        </authorList>
    </citation>
    <scope>NUCLEOTIDE SEQUENCE</scope>
    <source>
        <strain evidence="14">EUFUS-Z928</strain>
    </source>
</reference>
<dbReference type="InterPro" id="IPR011876">
    <property type="entry name" value="IsopentenylPP_isomerase_typ1"/>
</dbReference>
<feature type="binding site" evidence="10">
    <location>
        <position position="115"/>
    </location>
    <ligand>
        <name>Mn(2+)</name>
        <dbReference type="ChEBI" id="CHEBI:29035"/>
    </ligand>
</feature>
<comment type="function">
    <text evidence="10">Catalyzes the 1,3-allylic rearrangement of the homoallylic substrate isopentenyl (IPP) to its highly electrophilic allylic isomer, dimethylallyl diphosphate (DMAPP).</text>
</comment>
<evidence type="ECO:0000256" key="9">
    <source>
        <dbReference type="ARBA" id="ARBA00023235"/>
    </source>
</evidence>
<keyword evidence="16" id="KW-1185">Reference proteome</keyword>
<comment type="catalytic activity">
    <reaction evidence="10">
        <text>isopentenyl diphosphate = dimethylallyl diphosphate</text>
        <dbReference type="Rhea" id="RHEA:23284"/>
        <dbReference type="ChEBI" id="CHEBI:57623"/>
        <dbReference type="ChEBI" id="CHEBI:128769"/>
        <dbReference type="EC" id="5.3.3.2"/>
    </reaction>
</comment>
<keyword evidence="9 10" id="KW-0413">Isomerase</keyword>
<dbReference type="PIRSF" id="PIRSF018427">
    <property type="entry name" value="Isopntndiph_ism"/>
    <property type="match status" value="1"/>
</dbReference>
<dbReference type="RefSeq" id="WP_165629419.1">
    <property type="nucleotide sequence ID" value="NZ_CP121270.1"/>
</dbReference>
<evidence type="ECO:0000256" key="3">
    <source>
        <dbReference type="ARBA" id="ARBA00012057"/>
    </source>
</evidence>
<keyword evidence="8 10" id="KW-0414">Isoprene biosynthesis</keyword>
<evidence type="ECO:0000313" key="17">
    <source>
        <dbReference type="Proteomes" id="UP001213504"/>
    </source>
</evidence>
<evidence type="ECO:0000256" key="4">
    <source>
        <dbReference type="ARBA" id="ARBA00022490"/>
    </source>
</evidence>
<dbReference type="Proteomes" id="UP001152308">
    <property type="component" value="Unassembled WGS sequence"/>
</dbReference>
<name>A0AAX3T674_9ACTN</name>
<dbReference type="GO" id="GO:0046872">
    <property type="term" value="F:metal ion binding"/>
    <property type="evidence" value="ECO:0007669"/>
    <property type="project" value="UniProtKB-KW"/>
</dbReference>
<comment type="cofactor">
    <cofactor evidence="10">
        <name>Mn(2+)</name>
        <dbReference type="ChEBI" id="CHEBI:29035"/>
    </cofactor>
    <text evidence="10">Binds 1 Mn(2+) ion per subunit.</text>
</comment>
<comment type="pathway">
    <text evidence="1 10">Isoprenoid biosynthesis; dimethylallyl diphosphate biosynthesis; dimethylallyl diphosphate from isopentenyl diphosphate: step 1/1.</text>
</comment>
<dbReference type="Pfam" id="PF00293">
    <property type="entry name" value="NUDIX"/>
    <property type="match status" value="1"/>
</dbReference>
<dbReference type="InterPro" id="IPR000086">
    <property type="entry name" value="NUDIX_hydrolase_dom"/>
</dbReference>
<dbReference type="NCBIfam" id="NF002995">
    <property type="entry name" value="PRK03759.1"/>
    <property type="match status" value="1"/>
</dbReference>
<keyword evidence="5 10" id="KW-0479">Metal-binding</keyword>
<evidence type="ECO:0000313" key="15">
    <source>
        <dbReference type="EMBL" id="WFP24688.1"/>
    </source>
</evidence>
<evidence type="ECO:0000256" key="2">
    <source>
        <dbReference type="ARBA" id="ARBA00007579"/>
    </source>
</evidence>
<dbReference type="GO" id="GO:0004452">
    <property type="term" value="F:isopentenyl-diphosphate delta-isomerase activity"/>
    <property type="evidence" value="ECO:0007669"/>
    <property type="project" value="UniProtKB-UniRule"/>
</dbReference>
<feature type="active site" evidence="10 11">
    <location>
        <position position="115"/>
    </location>
</feature>
<accession>A0AAX3T674</accession>
<dbReference type="PROSITE" id="PS51462">
    <property type="entry name" value="NUDIX"/>
    <property type="match status" value="1"/>
</dbReference>
<dbReference type="NCBIfam" id="TIGR02150">
    <property type="entry name" value="IPP_isom_1"/>
    <property type="match status" value="1"/>
</dbReference>
<organism evidence="15 17">
    <name type="scientific">Gordonia hongkongensis</name>
    <dbReference type="NCBI Taxonomy" id="1701090"/>
    <lineage>
        <taxon>Bacteria</taxon>
        <taxon>Bacillati</taxon>
        <taxon>Actinomycetota</taxon>
        <taxon>Actinomycetes</taxon>
        <taxon>Mycobacteriales</taxon>
        <taxon>Gordoniaceae</taxon>
        <taxon>Gordonia</taxon>
    </lineage>
</organism>
<feature type="domain" description="Nudix hydrolase" evidence="13">
    <location>
        <begin position="30"/>
        <end position="163"/>
    </location>
</feature>
<evidence type="ECO:0000256" key="7">
    <source>
        <dbReference type="ARBA" id="ARBA00023211"/>
    </source>
</evidence>
<dbReference type="CDD" id="cd02885">
    <property type="entry name" value="NUDIX_IPP_Isomerase"/>
    <property type="match status" value="1"/>
</dbReference>
<reference evidence="15" key="3">
    <citation type="submission" date="2023-04" db="EMBL/GenBank/DDBJ databases">
        <title>Complete genome sequence of a phthalic acid esters degrading bacterial strain.</title>
        <authorList>
            <person name="Weng L."/>
            <person name="Jia Y."/>
            <person name="Ren L."/>
        </authorList>
    </citation>
    <scope>NUCLEOTIDE SEQUENCE</scope>
    <source>
        <strain evidence="15">RL-LY01</strain>
    </source>
</reference>
<feature type="active site" evidence="10 11">
    <location>
        <position position="66"/>
    </location>
</feature>
<dbReference type="SUPFAM" id="SSF55811">
    <property type="entry name" value="Nudix"/>
    <property type="match status" value="1"/>
</dbReference>
<feature type="binding site" evidence="10">
    <location>
        <position position="32"/>
    </location>
    <ligand>
        <name>Mn(2+)</name>
        <dbReference type="ChEBI" id="CHEBI:29035"/>
    </ligand>
</feature>
<reference evidence="14" key="2">
    <citation type="submission" date="2022-01" db="EMBL/GenBank/DDBJ databases">
        <authorList>
            <person name="Sanchez-Suarez J."/>
            <person name="Villamil L."/>
            <person name="Diaz L.E."/>
        </authorList>
    </citation>
    <scope>NUCLEOTIDE SEQUENCE</scope>
    <source>
        <strain evidence="14">EUFUS-Z928</strain>
    </source>
</reference>
<keyword evidence="7 10" id="KW-0464">Manganese</keyword>
<evidence type="ECO:0000256" key="12">
    <source>
        <dbReference type="SAM" id="MobiDB-lite"/>
    </source>
</evidence>
<dbReference type="EMBL" id="CP121270">
    <property type="protein sequence ID" value="WFP24688.1"/>
    <property type="molecule type" value="Genomic_DNA"/>
</dbReference>
<feature type="binding site" evidence="10">
    <location>
        <position position="113"/>
    </location>
    <ligand>
        <name>Mn(2+)</name>
        <dbReference type="ChEBI" id="CHEBI:29035"/>
    </ligand>
</feature>